<sequence length="261" mass="26901">MTASIDRTLAMLELLSQHPGGLTLQAVATRLDLPPSATHRLLNDLLRLGYVCQPAPQGPYALTLRLAALGLSWLGRTGLPDIAQPVLDRLAEATGELVRLSVADGASLVWVAVAQGASSGLRYDPAREQGSAASLAYSASGRAWAAQLPEDRALALIAAQGLTPPEGAAQRSRLDMAGVLGVLAGTRAAGHAEAVDCFLDGMAAIAVPLWAEGAPRGCLSIAGPAVRLTAARRAELLPVLHAAAEEIIAIAPASRLLQSAR</sequence>
<evidence type="ECO:0000259" key="5">
    <source>
        <dbReference type="PROSITE" id="PS51078"/>
    </source>
</evidence>
<dbReference type="PANTHER" id="PTHR30136">
    <property type="entry name" value="HELIX-TURN-HELIX TRANSCRIPTIONAL REGULATOR, ICLR FAMILY"/>
    <property type="match status" value="1"/>
</dbReference>
<evidence type="ECO:0000313" key="6">
    <source>
        <dbReference type="EMBL" id="AMY70948.1"/>
    </source>
</evidence>
<dbReference type="PANTHER" id="PTHR30136:SF35">
    <property type="entry name" value="HTH-TYPE TRANSCRIPTIONAL REGULATOR RV1719"/>
    <property type="match status" value="1"/>
</dbReference>
<dbReference type="STRING" id="1335048.AKL17_3725"/>
<dbReference type="SMART" id="SM00346">
    <property type="entry name" value="HTH_ICLR"/>
    <property type="match status" value="1"/>
</dbReference>
<dbReference type="InterPro" id="IPR005471">
    <property type="entry name" value="Tscrpt_reg_IclR_N"/>
</dbReference>
<keyword evidence="1" id="KW-0805">Transcription regulation</keyword>
<accession>A0A159Z8D7</accession>
<dbReference type="PROSITE" id="PS51078">
    <property type="entry name" value="ICLR_ED"/>
    <property type="match status" value="1"/>
</dbReference>
<dbReference type="RefSeq" id="WP_066815701.1">
    <property type="nucleotide sequence ID" value="NZ_CP012661.1"/>
</dbReference>
<dbReference type="GO" id="GO:0003677">
    <property type="term" value="F:DNA binding"/>
    <property type="evidence" value="ECO:0007669"/>
    <property type="project" value="UniProtKB-KW"/>
</dbReference>
<dbReference type="Pfam" id="PF09339">
    <property type="entry name" value="HTH_IclR"/>
    <property type="match status" value="1"/>
</dbReference>
<dbReference type="PROSITE" id="PS51077">
    <property type="entry name" value="HTH_ICLR"/>
    <property type="match status" value="1"/>
</dbReference>
<dbReference type="Gene3D" id="3.30.450.40">
    <property type="match status" value="1"/>
</dbReference>
<dbReference type="InterPro" id="IPR029016">
    <property type="entry name" value="GAF-like_dom_sf"/>
</dbReference>
<dbReference type="AlphaFoldDB" id="A0A159Z8D7"/>
<name>A0A159Z8D7_9RHOB</name>
<dbReference type="SUPFAM" id="SSF46785">
    <property type="entry name" value="Winged helix' DNA-binding domain"/>
    <property type="match status" value="1"/>
</dbReference>
<dbReference type="InterPro" id="IPR014757">
    <property type="entry name" value="Tscrpt_reg_IclR_C"/>
</dbReference>
<dbReference type="Pfam" id="PF01614">
    <property type="entry name" value="IclR_C"/>
    <property type="match status" value="1"/>
</dbReference>
<evidence type="ECO:0000313" key="7">
    <source>
        <dbReference type="Proteomes" id="UP000076128"/>
    </source>
</evidence>
<dbReference type="Proteomes" id="UP000076128">
    <property type="component" value="Chromosome"/>
</dbReference>
<protein>
    <submittedName>
        <fullName evidence="6">Regulatory proteins, IclR</fullName>
    </submittedName>
</protein>
<dbReference type="FunFam" id="1.10.10.10:FF:000056">
    <property type="entry name" value="IclR family transcriptional regulator"/>
    <property type="match status" value="1"/>
</dbReference>
<dbReference type="SUPFAM" id="SSF55781">
    <property type="entry name" value="GAF domain-like"/>
    <property type="match status" value="1"/>
</dbReference>
<proteinExistence type="predicted"/>
<dbReference type="GO" id="GO:0045892">
    <property type="term" value="P:negative regulation of DNA-templated transcription"/>
    <property type="evidence" value="ECO:0007669"/>
    <property type="project" value="TreeGrafter"/>
</dbReference>
<dbReference type="InterPro" id="IPR036390">
    <property type="entry name" value="WH_DNA-bd_sf"/>
</dbReference>
<gene>
    <name evidence="6" type="ORF">AKL17_3725</name>
</gene>
<feature type="domain" description="IclR-ED" evidence="5">
    <location>
        <begin position="65"/>
        <end position="253"/>
    </location>
</feature>
<dbReference type="Gene3D" id="1.10.10.10">
    <property type="entry name" value="Winged helix-like DNA-binding domain superfamily/Winged helix DNA-binding domain"/>
    <property type="match status" value="1"/>
</dbReference>
<feature type="domain" description="HTH iclR-type" evidence="4">
    <location>
        <begin position="2"/>
        <end position="64"/>
    </location>
</feature>
<keyword evidence="2" id="KW-0238">DNA-binding</keyword>
<evidence type="ECO:0000256" key="2">
    <source>
        <dbReference type="ARBA" id="ARBA00023125"/>
    </source>
</evidence>
<dbReference type="OrthoDB" id="9807558at2"/>
<dbReference type="InterPro" id="IPR036388">
    <property type="entry name" value="WH-like_DNA-bd_sf"/>
</dbReference>
<dbReference type="EMBL" id="CP012661">
    <property type="protein sequence ID" value="AMY70948.1"/>
    <property type="molecule type" value="Genomic_DNA"/>
</dbReference>
<dbReference type="InterPro" id="IPR050707">
    <property type="entry name" value="HTH_MetabolicPath_Reg"/>
</dbReference>
<keyword evidence="3" id="KW-0804">Transcription</keyword>
<evidence type="ECO:0000256" key="1">
    <source>
        <dbReference type="ARBA" id="ARBA00023015"/>
    </source>
</evidence>
<dbReference type="GO" id="GO:0003700">
    <property type="term" value="F:DNA-binding transcription factor activity"/>
    <property type="evidence" value="ECO:0007669"/>
    <property type="project" value="TreeGrafter"/>
</dbReference>
<dbReference type="KEGG" id="daa:AKL17_3725"/>
<evidence type="ECO:0000256" key="3">
    <source>
        <dbReference type="ARBA" id="ARBA00023163"/>
    </source>
</evidence>
<organism evidence="6 7">
    <name type="scientific">Frigidibacter mobilis</name>
    <dbReference type="NCBI Taxonomy" id="1335048"/>
    <lineage>
        <taxon>Bacteria</taxon>
        <taxon>Pseudomonadati</taxon>
        <taxon>Pseudomonadota</taxon>
        <taxon>Alphaproteobacteria</taxon>
        <taxon>Rhodobacterales</taxon>
        <taxon>Paracoccaceae</taxon>
        <taxon>Frigidibacter</taxon>
    </lineage>
</organism>
<keyword evidence="7" id="KW-1185">Reference proteome</keyword>
<evidence type="ECO:0000259" key="4">
    <source>
        <dbReference type="PROSITE" id="PS51077"/>
    </source>
</evidence>
<reference evidence="6 7" key="1">
    <citation type="submission" date="2015-09" db="EMBL/GenBank/DDBJ databases">
        <title>Complete genome sequence of Defluviimonas alba cai42t isolated from an oilfield in Xinjiang.</title>
        <authorList>
            <person name="Geng S."/>
            <person name="Pan X."/>
            <person name="Wu X."/>
        </authorList>
    </citation>
    <scope>NUCLEOTIDE SEQUENCE [LARGE SCALE GENOMIC DNA]</scope>
    <source>
        <strain evidence="7">cai42</strain>
    </source>
</reference>